<name>A0A8S1MCP2_9CILI</name>
<comment type="caution">
    <text evidence="2">The sequence shown here is derived from an EMBL/GenBank/DDBJ whole genome shotgun (WGS) entry which is preliminary data.</text>
</comment>
<reference evidence="2" key="1">
    <citation type="submission" date="2021-01" db="EMBL/GenBank/DDBJ databases">
        <authorList>
            <consortium name="Genoscope - CEA"/>
            <person name="William W."/>
        </authorList>
    </citation>
    <scope>NUCLEOTIDE SEQUENCE</scope>
</reference>
<feature type="transmembrane region" description="Helical" evidence="1">
    <location>
        <begin position="27"/>
        <end position="47"/>
    </location>
</feature>
<keyword evidence="3" id="KW-1185">Reference proteome</keyword>
<dbReference type="OrthoDB" id="305692at2759"/>
<protein>
    <submittedName>
        <fullName evidence="2">Uncharacterized protein</fullName>
    </submittedName>
</protein>
<evidence type="ECO:0000256" key="1">
    <source>
        <dbReference type="SAM" id="Phobius"/>
    </source>
</evidence>
<keyword evidence="1" id="KW-1133">Transmembrane helix</keyword>
<evidence type="ECO:0000313" key="3">
    <source>
        <dbReference type="Proteomes" id="UP000692954"/>
    </source>
</evidence>
<dbReference type="Proteomes" id="UP000692954">
    <property type="component" value="Unassembled WGS sequence"/>
</dbReference>
<organism evidence="2 3">
    <name type="scientific">Paramecium sonneborni</name>
    <dbReference type="NCBI Taxonomy" id="65129"/>
    <lineage>
        <taxon>Eukaryota</taxon>
        <taxon>Sar</taxon>
        <taxon>Alveolata</taxon>
        <taxon>Ciliophora</taxon>
        <taxon>Intramacronucleata</taxon>
        <taxon>Oligohymenophorea</taxon>
        <taxon>Peniculida</taxon>
        <taxon>Parameciidae</taxon>
        <taxon>Paramecium</taxon>
    </lineage>
</organism>
<evidence type="ECO:0000313" key="2">
    <source>
        <dbReference type="EMBL" id="CAD8077379.1"/>
    </source>
</evidence>
<dbReference type="EMBL" id="CAJJDN010000036">
    <property type="protein sequence ID" value="CAD8077379.1"/>
    <property type="molecule type" value="Genomic_DNA"/>
</dbReference>
<sequence length="61" mass="7315">MHQGNQAQQNASDYRNPLDDQLNYKNYYRIMVVFFAILVILGIMQTYQFTQNIRQKPLTFL</sequence>
<gene>
    <name evidence="2" type="ORF">PSON_ATCC_30995.1.T0360099</name>
</gene>
<keyword evidence="1" id="KW-0812">Transmembrane</keyword>
<proteinExistence type="predicted"/>
<accession>A0A8S1MCP2</accession>
<keyword evidence="1" id="KW-0472">Membrane</keyword>
<dbReference type="AlphaFoldDB" id="A0A8S1MCP2"/>